<dbReference type="EMBL" id="JBAMIC010000002">
    <property type="protein sequence ID" value="KAK7113066.1"/>
    <property type="molecule type" value="Genomic_DNA"/>
</dbReference>
<reference evidence="1 2" key="1">
    <citation type="submission" date="2024-02" db="EMBL/GenBank/DDBJ databases">
        <title>Chromosome-scale genome assembly of the rough periwinkle Littorina saxatilis.</title>
        <authorList>
            <person name="De Jode A."/>
            <person name="Faria R."/>
            <person name="Formenti G."/>
            <person name="Sims Y."/>
            <person name="Smith T.P."/>
            <person name="Tracey A."/>
            <person name="Wood J.M.D."/>
            <person name="Zagrodzka Z.B."/>
            <person name="Johannesson K."/>
            <person name="Butlin R.K."/>
            <person name="Leder E.H."/>
        </authorList>
    </citation>
    <scope>NUCLEOTIDE SEQUENCE [LARGE SCALE GENOMIC DNA]</scope>
    <source>
        <strain evidence="1">Snail1</strain>
        <tissue evidence="1">Muscle</tissue>
    </source>
</reference>
<dbReference type="GO" id="GO:0016020">
    <property type="term" value="C:membrane"/>
    <property type="evidence" value="ECO:0007669"/>
    <property type="project" value="TreeGrafter"/>
</dbReference>
<dbReference type="AlphaFoldDB" id="A0AAN9BUW7"/>
<dbReference type="InterPro" id="IPR031751">
    <property type="entry name" value="DUF4735"/>
</dbReference>
<dbReference type="Proteomes" id="UP001374579">
    <property type="component" value="Unassembled WGS sequence"/>
</dbReference>
<gene>
    <name evidence="1" type="ORF">V1264_012425</name>
</gene>
<sequence>MSVTERPQTKPSWLAFPIVLVITGLLSSLSCPVRAGKVSGDSGGLEPRKNVTLAYLRRTVDAVHGALDFFQRNHQTVNLDAVIGTRMVEGSLKVLIANLEQKHQTTLLPADIMTDIRGLYQLSKQVSDDAEPNVSRTQPKYYQRIGPTIQEGLWELNYSSRRLSPSVASWSYKAEEAMAEKESDDCLTELFGTGKTDEKCVISDKCWERMTSFGYSQYSLSHEIFYLQIGEEAGCLAQMVWKILMNEQPGLHVLQDTFCANMLREAVTIAEADFPATHQDLFMEQAALCGFYGYKEFFYYNWLDMILSWQDTAHGCFKWAGWPRQRISGNVHHVTKREERRLDNGCLCHRTTVAAAALAQYIRYLIEAYLA</sequence>
<evidence type="ECO:0000313" key="2">
    <source>
        <dbReference type="Proteomes" id="UP001374579"/>
    </source>
</evidence>
<dbReference type="PANTHER" id="PTHR33539">
    <property type="entry name" value="UPF0764 PROTEIN C16ORF89"/>
    <property type="match status" value="1"/>
</dbReference>
<name>A0AAN9BUW7_9CAEN</name>
<comment type="caution">
    <text evidence="1">The sequence shown here is derived from an EMBL/GenBank/DDBJ whole genome shotgun (WGS) entry which is preliminary data.</text>
</comment>
<dbReference type="Pfam" id="PF15882">
    <property type="entry name" value="DUF4735"/>
    <property type="match status" value="1"/>
</dbReference>
<organism evidence="1 2">
    <name type="scientific">Littorina saxatilis</name>
    <dbReference type="NCBI Taxonomy" id="31220"/>
    <lineage>
        <taxon>Eukaryota</taxon>
        <taxon>Metazoa</taxon>
        <taxon>Spiralia</taxon>
        <taxon>Lophotrochozoa</taxon>
        <taxon>Mollusca</taxon>
        <taxon>Gastropoda</taxon>
        <taxon>Caenogastropoda</taxon>
        <taxon>Littorinimorpha</taxon>
        <taxon>Littorinoidea</taxon>
        <taxon>Littorinidae</taxon>
        <taxon>Littorina</taxon>
    </lineage>
</organism>
<keyword evidence="2" id="KW-1185">Reference proteome</keyword>
<evidence type="ECO:0000313" key="1">
    <source>
        <dbReference type="EMBL" id="KAK7113066.1"/>
    </source>
</evidence>
<protein>
    <submittedName>
        <fullName evidence="1">Uncharacterized protein</fullName>
    </submittedName>
</protein>
<dbReference type="GO" id="GO:0005829">
    <property type="term" value="C:cytosol"/>
    <property type="evidence" value="ECO:0007669"/>
    <property type="project" value="TreeGrafter"/>
</dbReference>
<dbReference type="PANTHER" id="PTHR33539:SF1">
    <property type="entry name" value="UPF0764 PROTEIN C16ORF89"/>
    <property type="match status" value="1"/>
</dbReference>
<proteinExistence type="predicted"/>
<accession>A0AAN9BUW7</accession>
<dbReference type="PROSITE" id="PS51257">
    <property type="entry name" value="PROKAR_LIPOPROTEIN"/>
    <property type="match status" value="1"/>
</dbReference>